<keyword evidence="2" id="KW-0479">Metal-binding</keyword>
<evidence type="ECO:0000256" key="3">
    <source>
        <dbReference type="ARBA" id="ARBA00022771"/>
    </source>
</evidence>
<gene>
    <name evidence="6" type="ORF">F3Y22_tig00110890pilonHSYRG00184</name>
</gene>
<comment type="subcellular location">
    <subcellularLocation>
        <location evidence="1">Nucleus</location>
    </subcellularLocation>
</comment>
<dbReference type="SUPFAM" id="SSF53098">
    <property type="entry name" value="Ribonuclease H-like"/>
    <property type="match status" value="1"/>
</dbReference>
<comment type="caution">
    <text evidence="6">The sequence shown here is derived from an EMBL/GenBank/DDBJ whole genome shotgun (WGS) entry which is preliminary data.</text>
</comment>
<dbReference type="GO" id="GO:0005634">
    <property type="term" value="C:nucleus"/>
    <property type="evidence" value="ECO:0007669"/>
    <property type="project" value="UniProtKB-SubCell"/>
</dbReference>
<keyword evidence="4" id="KW-0862">Zinc</keyword>
<evidence type="ECO:0000313" key="7">
    <source>
        <dbReference type="Proteomes" id="UP000436088"/>
    </source>
</evidence>
<dbReference type="EMBL" id="VEPZ02001149">
    <property type="protein sequence ID" value="KAE8691248.1"/>
    <property type="molecule type" value="Genomic_DNA"/>
</dbReference>
<keyword evidence="3" id="KW-0863">Zinc-finger</keyword>
<protein>
    <submittedName>
        <fullName evidence="6">Uncharacterized protein</fullName>
    </submittedName>
</protein>
<reference evidence="6" key="1">
    <citation type="submission" date="2019-09" db="EMBL/GenBank/DDBJ databases">
        <title>Draft genome information of white flower Hibiscus syriacus.</title>
        <authorList>
            <person name="Kim Y.-M."/>
        </authorList>
    </citation>
    <scope>NUCLEOTIDE SEQUENCE [LARGE SCALE GENOMIC DNA]</scope>
    <source>
        <strain evidence="6">YM2019G1</strain>
    </source>
</reference>
<accession>A0A6A2ZHC3</accession>
<evidence type="ECO:0000256" key="5">
    <source>
        <dbReference type="ARBA" id="ARBA00023242"/>
    </source>
</evidence>
<dbReference type="Proteomes" id="UP000436088">
    <property type="component" value="Unassembled WGS sequence"/>
</dbReference>
<sequence length="261" mass="30104">MTITVDNVSFNDLAIKYLKQILNLRDGSVLNADFLYMRYAAHILNFFVKDGPKDVDAYVVRDRATMKYMRSSTERLQKFKACVEEENISSKKVGSAPGDENWDKVAYFLPFLEIFYEATLSFSGSRHKLRYVEWIVFRSYNPSVSYVLCQWIKDTLTSLFDYYASLHPYSTQMRSCTSGPNSHGRHGGEGEIRKLKRINLRKDYVTEVELNDTSKTTTELDRYFGDKCVRDNDTFDILAWCTRGNVLDSFLGSLTPRKVGA</sequence>
<dbReference type="AlphaFoldDB" id="A0A6A2ZHC3"/>
<dbReference type="InterPro" id="IPR052035">
    <property type="entry name" value="ZnF_BED_domain_contain"/>
</dbReference>
<evidence type="ECO:0000313" key="6">
    <source>
        <dbReference type="EMBL" id="KAE8691248.1"/>
    </source>
</evidence>
<dbReference type="InterPro" id="IPR012337">
    <property type="entry name" value="RNaseH-like_sf"/>
</dbReference>
<evidence type="ECO:0000256" key="1">
    <source>
        <dbReference type="ARBA" id="ARBA00004123"/>
    </source>
</evidence>
<evidence type="ECO:0000256" key="4">
    <source>
        <dbReference type="ARBA" id="ARBA00022833"/>
    </source>
</evidence>
<keyword evidence="5" id="KW-0539">Nucleus</keyword>
<evidence type="ECO:0000256" key="2">
    <source>
        <dbReference type="ARBA" id="ARBA00022723"/>
    </source>
</evidence>
<proteinExistence type="predicted"/>
<dbReference type="PANTHER" id="PTHR46481">
    <property type="entry name" value="ZINC FINGER BED DOMAIN-CONTAINING PROTEIN 4"/>
    <property type="match status" value="1"/>
</dbReference>
<organism evidence="6 7">
    <name type="scientific">Hibiscus syriacus</name>
    <name type="common">Rose of Sharon</name>
    <dbReference type="NCBI Taxonomy" id="106335"/>
    <lineage>
        <taxon>Eukaryota</taxon>
        <taxon>Viridiplantae</taxon>
        <taxon>Streptophyta</taxon>
        <taxon>Embryophyta</taxon>
        <taxon>Tracheophyta</taxon>
        <taxon>Spermatophyta</taxon>
        <taxon>Magnoliopsida</taxon>
        <taxon>eudicotyledons</taxon>
        <taxon>Gunneridae</taxon>
        <taxon>Pentapetalae</taxon>
        <taxon>rosids</taxon>
        <taxon>malvids</taxon>
        <taxon>Malvales</taxon>
        <taxon>Malvaceae</taxon>
        <taxon>Malvoideae</taxon>
        <taxon>Hibiscus</taxon>
    </lineage>
</organism>
<keyword evidence="7" id="KW-1185">Reference proteome</keyword>
<name>A0A6A2ZHC3_HIBSY</name>
<dbReference type="PANTHER" id="PTHR46481:SF10">
    <property type="entry name" value="ZINC FINGER BED DOMAIN-CONTAINING PROTEIN 39"/>
    <property type="match status" value="1"/>
</dbReference>
<dbReference type="GO" id="GO:0008270">
    <property type="term" value="F:zinc ion binding"/>
    <property type="evidence" value="ECO:0007669"/>
    <property type="project" value="UniProtKB-KW"/>
</dbReference>